<dbReference type="EMBL" id="JAPMOS010000022">
    <property type="protein sequence ID" value="KAJ4459140.1"/>
    <property type="molecule type" value="Genomic_DNA"/>
</dbReference>
<sequence length="766" mass="85266">MAKGKLRRQQLRDLVAMGIPAPKVAKDKPQSKYERMERRHAHDAELQAGQKLKEEINANEDVHSEVDSVFSLTTDYSCYECGSHSMIHCEKHQKEFLQAIDRIPPPFNSLESILKMPHASLRYFSHPIQVKLTKSQRRARFSASAVATQTLPVRSPGGFALLEDGDGDGDGEPKKLPAAHQGHSLPAPTHTPAPVDEDEDEWAVTSTRKPRQPRQPPPLRLFANLPPELFGFCLSTLPLVDLLRLMAVSRTMQEIINSPAVLLGRTRLDLAAEFPWLRCHDPLLLELPWGRLIRLCGPALRWLKVTPCTPALFQLIVRSCPSLEHLNVAFAVPRREPARLAHSHLRLSLGPSVGPTLLTSGTLRTLVVKDHHSFRWEQALDWALVMPELGPLMVGPPKGPGSLLQMLKIKPTTSDVALRLFAGLRAYWQGTEMVDLDHWNPSQLAALRADPDGWADALARNLKSLHLGHGPRGSCYAEHQATFLDDWPAQMHLEHLTTLRLQGIADTATFVPFDGLDEEEPLPASGAEARSMALLPAWLTAAHCPNLRRLCIRENGETPWSRLPVPEPHRPGDPDRVGHFLVPPQRLLGTLAERGLADRLTEFAYLSFNAPWHLEAADLCECLLARFPRLERLALNAASLLSGPYNDALESCALHLAGLLSRAPALRVLSLHEAPVALWVHRPGVGPAVPPPEHLRAFDVDLYPPGAADGALPGTRRWRCFRSVHLPWRSRVRGAHIQTYGALAGRRVHPDALRHIRLRPWDFALE</sequence>
<dbReference type="SUPFAM" id="SSF81383">
    <property type="entry name" value="F-box domain"/>
    <property type="match status" value="1"/>
</dbReference>
<gene>
    <name evidence="3" type="ORF">PAPYR_4940</name>
</gene>
<evidence type="ECO:0000313" key="4">
    <source>
        <dbReference type="Proteomes" id="UP001141327"/>
    </source>
</evidence>
<evidence type="ECO:0000259" key="2">
    <source>
        <dbReference type="PROSITE" id="PS50181"/>
    </source>
</evidence>
<dbReference type="InterPro" id="IPR036047">
    <property type="entry name" value="F-box-like_dom_sf"/>
</dbReference>
<evidence type="ECO:0000313" key="3">
    <source>
        <dbReference type="EMBL" id="KAJ4459140.1"/>
    </source>
</evidence>
<dbReference type="Pfam" id="PF00646">
    <property type="entry name" value="F-box"/>
    <property type="match status" value="1"/>
</dbReference>
<dbReference type="Proteomes" id="UP001141327">
    <property type="component" value="Unassembled WGS sequence"/>
</dbReference>
<proteinExistence type="predicted"/>
<feature type="compositionally biased region" description="Basic and acidic residues" evidence="1">
    <location>
        <begin position="24"/>
        <end position="40"/>
    </location>
</feature>
<protein>
    <recommendedName>
        <fullName evidence="2">F-box domain-containing protein</fullName>
    </recommendedName>
</protein>
<dbReference type="PROSITE" id="PS50181">
    <property type="entry name" value="FBOX"/>
    <property type="match status" value="1"/>
</dbReference>
<name>A0ABQ8UNR2_9EUKA</name>
<feature type="domain" description="F-box" evidence="2">
    <location>
        <begin position="219"/>
        <end position="266"/>
    </location>
</feature>
<organism evidence="3 4">
    <name type="scientific">Paratrimastix pyriformis</name>
    <dbReference type="NCBI Taxonomy" id="342808"/>
    <lineage>
        <taxon>Eukaryota</taxon>
        <taxon>Metamonada</taxon>
        <taxon>Preaxostyla</taxon>
        <taxon>Paratrimastigidae</taxon>
        <taxon>Paratrimastix</taxon>
    </lineage>
</organism>
<dbReference type="SMART" id="SM00256">
    <property type="entry name" value="FBOX"/>
    <property type="match status" value="1"/>
</dbReference>
<dbReference type="InterPro" id="IPR001810">
    <property type="entry name" value="F-box_dom"/>
</dbReference>
<dbReference type="CDD" id="cd09917">
    <property type="entry name" value="F-box_SF"/>
    <property type="match status" value="1"/>
</dbReference>
<evidence type="ECO:0000256" key="1">
    <source>
        <dbReference type="SAM" id="MobiDB-lite"/>
    </source>
</evidence>
<accession>A0ABQ8UNR2</accession>
<comment type="caution">
    <text evidence="3">The sequence shown here is derived from an EMBL/GenBank/DDBJ whole genome shotgun (WGS) entry which is preliminary data.</text>
</comment>
<keyword evidence="4" id="KW-1185">Reference proteome</keyword>
<feature type="region of interest" description="Disordered" evidence="1">
    <location>
        <begin position="19"/>
        <end position="40"/>
    </location>
</feature>
<feature type="region of interest" description="Disordered" evidence="1">
    <location>
        <begin position="157"/>
        <end position="218"/>
    </location>
</feature>
<reference evidence="3" key="1">
    <citation type="journal article" date="2022" name="bioRxiv">
        <title>Genomics of Preaxostyla Flagellates Illuminates Evolutionary Transitions and the Path Towards Mitochondrial Loss.</title>
        <authorList>
            <person name="Novak L.V.F."/>
            <person name="Treitli S.C."/>
            <person name="Pyrih J."/>
            <person name="Halakuc P."/>
            <person name="Pipaliya S.V."/>
            <person name="Vacek V."/>
            <person name="Brzon O."/>
            <person name="Soukal P."/>
            <person name="Eme L."/>
            <person name="Dacks J.B."/>
            <person name="Karnkowska A."/>
            <person name="Elias M."/>
            <person name="Hampl V."/>
        </authorList>
    </citation>
    <scope>NUCLEOTIDE SEQUENCE</scope>
    <source>
        <strain evidence="3">RCP-MX</strain>
    </source>
</reference>